<gene>
    <name evidence="2" type="ORF">EYF80_057774</name>
</gene>
<organism evidence="2 3">
    <name type="scientific">Liparis tanakae</name>
    <name type="common">Tanaka's snailfish</name>
    <dbReference type="NCBI Taxonomy" id="230148"/>
    <lineage>
        <taxon>Eukaryota</taxon>
        <taxon>Metazoa</taxon>
        <taxon>Chordata</taxon>
        <taxon>Craniata</taxon>
        <taxon>Vertebrata</taxon>
        <taxon>Euteleostomi</taxon>
        <taxon>Actinopterygii</taxon>
        <taxon>Neopterygii</taxon>
        <taxon>Teleostei</taxon>
        <taxon>Neoteleostei</taxon>
        <taxon>Acanthomorphata</taxon>
        <taxon>Eupercaria</taxon>
        <taxon>Perciformes</taxon>
        <taxon>Cottioidei</taxon>
        <taxon>Cottales</taxon>
        <taxon>Liparidae</taxon>
        <taxon>Liparis</taxon>
    </lineage>
</organism>
<dbReference type="EMBL" id="SRLO01002949">
    <property type="protein sequence ID" value="TNN32066.1"/>
    <property type="molecule type" value="Genomic_DNA"/>
</dbReference>
<dbReference type="Proteomes" id="UP000314294">
    <property type="component" value="Unassembled WGS sequence"/>
</dbReference>
<keyword evidence="3" id="KW-1185">Reference proteome</keyword>
<reference evidence="2 3" key="1">
    <citation type="submission" date="2019-03" db="EMBL/GenBank/DDBJ databases">
        <title>First draft genome of Liparis tanakae, snailfish: a comprehensive survey of snailfish specific genes.</title>
        <authorList>
            <person name="Kim W."/>
            <person name="Song I."/>
            <person name="Jeong J.-H."/>
            <person name="Kim D."/>
            <person name="Kim S."/>
            <person name="Ryu S."/>
            <person name="Song J.Y."/>
            <person name="Lee S.K."/>
        </authorList>
    </citation>
    <scope>NUCLEOTIDE SEQUENCE [LARGE SCALE GENOMIC DNA]</scope>
    <source>
        <tissue evidence="2">Muscle</tissue>
    </source>
</reference>
<feature type="region of interest" description="Disordered" evidence="1">
    <location>
        <begin position="1"/>
        <end position="59"/>
    </location>
</feature>
<proteinExistence type="predicted"/>
<dbReference type="AlphaFoldDB" id="A0A4Z2ET37"/>
<evidence type="ECO:0000313" key="3">
    <source>
        <dbReference type="Proteomes" id="UP000314294"/>
    </source>
</evidence>
<comment type="caution">
    <text evidence="2">The sequence shown here is derived from an EMBL/GenBank/DDBJ whole genome shotgun (WGS) entry which is preliminary data.</text>
</comment>
<evidence type="ECO:0000313" key="2">
    <source>
        <dbReference type="EMBL" id="TNN32066.1"/>
    </source>
</evidence>
<accession>A0A4Z2ET37</accession>
<sequence length="59" mass="6330">METCLDWRSNGPTKVSSGPMDPLRSPLGQWTYQGLLWPNGPTKVSSGNNGPTTRSPLGT</sequence>
<feature type="compositionally biased region" description="Polar residues" evidence="1">
    <location>
        <begin position="42"/>
        <end position="59"/>
    </location>
</feature>
<protein>
    <submittedName>
        <fullName evidence="2">Uncharacterized protein</fullName>
    </submittedName>
</protein>
<name>A0A4Z2ET37_9TELE</name>
<evidence type="ECO:0000256" key="1">
    <source>
        <dbReference type="SAM" id="MobiDB-lite"/>
    </source>
</evidence>